<accession>A0A1C4BLV6</accession>
<evidence type="ECO:0000313" key="2">
    <source>
        <dbReference type="Proteomes" id="UP000242818"/>
    </source>
</evidence>
<dbReference type="AlphaFoldDB" id="A0A1C4BLV6"/>
<evidence type="ECO:0000313" key="1">
    <source>
        <dbReference type="EMBL" id="SCC07810.1"/>
    </source>
</evidence>
<dbReference type="RefSeq" id="WP_089710069.1">
    <property type="nucleotide sequence ID" value="NZ_FMAR01000003.1"/>
</dbReference>
<dbReference type="OrthoDB" id="674595at2"/>
<reference evidence="1 2" key="1">
    <citation type="submission" date="2016-08" db="EMBL/GenBank/DDBJ databases">
        <authorList>
            <person name="Seilhamer J.J."/>
        </authorList>
    </citation>
    <scope>NUCLEOTIDE SEQUENCE [LARGE SCALE GENOMIC DNA]</scope>
    <source>
        <strain evidence="1 2">A37T2</strain>
    </source>
</reference>
<gene>
    <name evidence="1" type="ORF">GA0116948_103160</name>
</gene>
<organism evidence="1 2">
    <name type="scientific">Chitinophaga costaii</name>
    <dbReference type="NCBI Taxonomy" id="1335309"/>
    <lineage>
        <taxon>Bacteria</taxon>
        <taxon>Pseudomonadati</taxon>
        <taxon>Bacteroidota</taxon>
        <taxon>Chitinophagia</taxon>
        <taxon>Chitinophagales</taxon>
        <taxon>Chitinophagaceae</taxon>
        <taxon>Chitinophaga</taxon>
    </lineage>
</organism>
<protein>
    <submittedName>
        <fullName evidence="1">Uncharacterized protein</fullName>
    </submittedName>
</protein>
<sequence length="108" mass="12151">MKTCRLHKILAIWLLGVFVINITPREFIHLFSGHEDTHDIVTEGLAFSPQHQHCGFLNIGVPPYEAAVFQYYPLVVAIDWQFMVTPLLPYAGVAPVFIALRGPPTYCA</sequence>
<proteinExistence type="predicted"/>
<name>A0A1C4BLV6_9BACT</name>
<keyword evidence="2" id="KW-1185">Reference proteome</keyword>
<dbReference type="STRING" id="1335309.GA0116948_103160"/>
<dbReference type="EMBL" id="FMAR01000003">
    <property type="protein sequence ID" value="SCC07810.1"/>
    <property type="molecule type" value="Genomic_DNA"/>
</dbReference>
<dbReference type="Proteomes" id="UP000242818">
    <property type="component" value="Unassembled WGS sequence"/>
</dbReference>